<dbReference type="InterPro" id="IPR035504">
    <property type="entry name" value="MUM1-like_PWWP"/>
</dbReference>
<evidence type="ECO:0000256" key="2">
    <source>
        <dbReference type="SAM" id="Coils"/>
    </source>
</evidence>
<comment type="caution">
    <text evidence="7">The sequence shown here is derived from an EMBL/GenBank/DDBJ whole genome shotgun (WGS) entry which is preliminary data.</text>
</comment>
<dbReference type="Pfam" id="PF20887">
    <property type="entry name" value="PWP3A-B_N"/>
    <property type="match status" value="1"/>
</dbReference>
<name>A0A9D3S0G0_ANGAN</name>
<evidence type="ECO:0000259" key="6">
    <source>
        <dbReference type="Pfam" id="PF20887"/>
    </source>
</evidence>
<gene>
    <name evidence="7" type="ORF">ANANG_G00131980</name>
</gene>
<dbReference type="SUPFAM" id="SSF63748">
    <property type="entry name" value="Tudor/PWWP/MBT"/>
    <property type="match status" value="1"/>
</dbReference>
<keyword evidence="8" id="KW-1185">Reference proteome</keyword>
<accession>A0A9D3S0G0</accession>
<dbReference type="AlphaFoldDB" id="A0A9D3S0G0"/>
<feature type="compositionally biased region" description="Polar residues" evidence="3">
    <location>
        <begin position="392"/>
        <end position="402"/>
    </location>
</feature>
<feature type="compositionally biased region" description="Low complexity" evidence="3">
    <location>
        <begin position="234"/>
        <end position="249"/>
    </location>
</feature>
<evidence type="ECO:0000259" key="5">
    <source>
        <dbReference type="Pfam" id="PF20886"/>
    </source>
</evidence>
<evidence type="ECO:0000256" key="3">
    <source>
        <dbReference type="SAM" id="MobiDB-lite"/>
    </source>
</evidence>
<evidence type="ECO:0000259" key="4">
    <source>
        <dbReference type="Pfam" id="PF20884"/>
    </source>
</evidence>
<dbReference type="PANTHER" id="PTHR31333:SF6">
    <property type="entry name" value="MUM1 LIKE 1"/>
    <property type="match status" value="1"/>
</dbReference>
<sequence>MGECSHVLCRWEGRLWPAKVLPKPDRNFRRRKDMEVEILGEEKRVRIAEKETWPLTRDGIDALCHQLGQSVARPMDELRYRKALRLALNVFSAESSPSPSPGGSPRRSYRLNPASIMTLCPVLPPRPPGSPKTAAQTVTKARSTPAGQQGAAVSSSKAGESTGRKQPLRLQGGARAGNRHASPSPSRVKSGRRSHGNRKQRKGKDPHQSPPSRDGQRSGVSVEESHSDLGGCDTAEATPAATATPTATPSSRWTSPVRGRSSRLASSSCDAAADTGAALPSPVNGGSDPGLSTPKRPRSRPLQKRWLSSTPRDCDRPCPSGSPESAPAEELTEQRVESEMKLRQRKSRNQVGGARQGRGQLKERRAQRKGGSSDTPPAAKRRKGVRVEAELTATSPAQSCGSDVQPPARHRARFEPAEESEGPGETSLSSDLSIKFSFLEDSTPLDSSFLQEEVEEEDEGEDEELPSFLLQMEKKPLSITEGICVWCKLRNYPFWPAMVKSVNRKRRKASVVFIDNLLLDQKRSHKGICVSLRTLKPFDCEEMDELVDKAREKYDTAISWCLNLIRDYQIRIGSGFTGSFMEYFADDMSCTVRRTGGGEVTFPTKLDEEEEEEEEVATGEQGVASSPEGEQRHCKLMPDREKAARDRANQKLVDFITQKRDPEEHLLAVISGRESSKWLRAFLTESQSVMVVYLEDYPQVDQVFCYLLQVYRTAPCVAPCLAQVDEVRFITDVLLPEAIIHAIAAVEKLSLKQAENRYLQGACKSERERAEFNLMIEQQMKEEAKNQRHREREELS</sequence>
<dbReference type="InterPro" id="IPR048795">
    <property type="entry name" value="PWP3A_3B_4_C"/>
</dbReference>
<dbReference type="CDD" id="cd06080">
    <property type="entry name" value="PWWP_MUM1-like"/>
    <property type="match status" value="1"/>
</dbReference>
<dbReference type="Pfam" id="PF20884">
    <property type="entry name" value="MUM1-like_PWWP"/>
    <property type="match status" value="1"/>
</dbReference>
<feature type="compositionally biased region" description="Polar residues" evidence="3">
    <location>
        <begin position="133"/>
        <end position="159"/>
    </location>
</feature>
<proteinExistence type="inferred from homology"/>
<dbReference type="Pfam" id="PF20886">
    <property type="entry name" value="PWP3A-B_C"/>
    <property type="match status" value="1"/>
</dbReference>
<feature type="compositionally biased region" description="Basic and acidic residues" evidence="3">
    <location>
        <begin position="332"/>
        <end position="342"/>
    </location>
</feature>
<evidence type="ECO:0000256" key="1">
    <source>
        <dbReference type="ARBA" id="ARBA00008188"/>
    </source>
</evidence>
<feature type="region of interest" description="Disordered" evidence="3">
    <location>
        <begin position="606"/>
        <end position="632"/>
    </location>
</feature>
<feature type="domain" description="PWWP" evidence="5">
    <location>
        <begin position="638"/>
        <end position="776"/>
    </location>
</feature>
<feature type="region of interest" description="Disordered" evidence="3">
    <location>
        <begin position="118"/>
        <end position="429"/>
    </location>
</feature>
<dbReference type="EMBL" id="JAFIRN010000006">
    <property type="protein sequence ID" value="KAG5847976.1"/>
    <property type="molecule type" value="Genomic_DNA"/>
</dbReference>
<comment type="similarity">
    <text evidence="1">Belongs to the PWWP3A family.</text>
</comment>
<evidence type="ECO:0000313" key="8">
    <source>
        <dbReference type="Proteomes" id="UP001044222"/>
    </source>
</evidence>
<feature type="domain" description="MUM1-like PWWP" evidence="4">
    <location>
        <begin position="481"/>
        <end position="561"/>
    </location>
</feature>
<dbReference type="Gene3D" id="6.10.300.20">
    <property type="match status" value="1"/>
</dbReference>
<feature type="compositionally biased region" description="Basic residues" evidence="3">
    <location>
        <begin position="189"/>
        <end position="204"/>
    </location>
</feature>
<dbReference type="Proteomes" id="UP001044222">
    <property type="component" value="Chromosome 6"/>
</dbReference>
<evidence type="ECO:0000313" key="7">
    <source>
        <dbReference type="EMBL" id="KAG5847976.1"/>
    </source>
</evidence>
<dbReference type="InterPro" id="IPR040263">
    <property type="entry name" value="PWP3A_3B_4"/>
</dbReference>
<evidence type="ECO:0008006" key="9">
    <source>
        <dbReference type="Google" id="ProtNLM"/>
    </source>
</evidence>
<organism evidence="7 8">
    <name type="scientific">Anguilla anguilla</name>
    <name type="common">European freshwater eel</name>
    <name type="synonym">Muraena anguilla</name>
    <dbReference type="NCBI Taxonomy" id="7936"/>
    <lineage>
        <taxon>Eukaryota</taxon>
        <taxon>Metazoa</taxon>
        <taxon>Chordata</taxon>
        <taxon>Craniata</taxon>
        <taxon>Vertebrata</taxon>
        <taxon>Euteleostomi</taxon>
        <taxon>Actinopterygii</taxon>
        <taxon>Neopterygii</taxon>
        <taxon>Teleostei</taxon>
        <taxon>Anguilliformes</taxon>
        <taxon>Anguillidae</taxon>
        <taxon>Anguilla</taxon>
    </lineage>
</organism>
<feature type="compositionally biased region" description="Acidic residues" evidence="3">
    <location>
        <begin position="607"/>
        <end position="617"/>
    </location>
</feature>
<dbReference type="InterPro" id="IPR048765">
    <property type="entry name" value="PWP3A_3B_4_N"/>
</dbReference>
<reference evidence="7" key="1">
    <citation type="submission" date="2021-01" db="EMBL/GenBank/DDBJ databases">
        <title>A chromosome-scale assembly of European eel, Anguilla anguilla.</title>
        <authorList>
            <person name="Henkel C."/>
            <person name="Jong-Raadsen S.A."/>
            <person name="Dufour S."/>
            <person name="Weltzien F.-A."/>
            <person name="Palstra A.P."/>
            <person name="Pelster B."/>
            <person name="Spaink H.P."/>
            <person name="Van Den Thillart G.E."/>
            <person name="Jansen H."/>
            <person name="Zahm M."/>
            <person name="Klopp C."/>
            <person name="Cedric C."/>
            <person name="Louis A."/>
            <person name="Berthelot C."/>
            <person name="Parey E."/>
            <person name="Roest Crollius H."/>
            <person name="Montfort J."/>
            <person name="Robinson-Rechavi M."/>
            <person name="Bucao C."/>
            <person name="Bouchez O."/>
            <person name="Gislard M."/>
            <person name="Lluch J."/>
            <person name="Milhes M."/>
            <person name="Lampietro C."/>
            <person name="Lopez Roques C."/>
            <person name="Donnadieu C."/>
            <person name="Braasch I."/>
            <person name="Desvignes T."/>
            <person name="Postlethwait J."/>
            <person name="Bobe J."/>
            <person name="Guiguen Y."/>
            <person name="Dirks R."/>
        </authorList>
    </citation>
    <scope>NUCLEOTIDE SEQUENCE</scope>
    <source>
        <strain evidence="7">Tag_6206</strain>
        <tissue evidence="7">Liver</tissue>
    </source>
</reference>
<feature type="domain" description="PWWP" evidence="6">
    <location>
        <begin position="7"/>
        <end position="92"/>
    </location>
</feature>
<keyword evidence="2" id="KW-0175">Coiled coil</keyword>
<dbReference type="Gene3D" id="2.30.30.140">
    <property type="match status" value="1"/>
</dbReference>
<protein>
    <recommendedName>
        <fullName evidence="9">PWWP domain-containing protein</fullName>
    </recommendedName>
</protein>
<feature type="coiled-coil region" evidence="2">
    <location>
        <begin position="767"/>
        <end position="794"/>
    </location>
</feature>
<dbReference type="PANTHER" id="PTHR31333">
    <property type="entry name" value="PWWP DOMAIN-CONTAINING DNA REPAIR FACTOR 3 FAMILY MEMBER"/>
    <property type="match status" value="1"/>
</dbReference>